<dbReference type="SMART" id="SM00408">
    <property type="entry name" value="IGc2"/>
    <property type="match status" value="2"/>
</dbReference>
<evidence type="ECO:0000256" key="1">
    <source>
        <dbReference type="ARBA" id="ARBA00004496"/>
    </source>
</evidence>
<evidence type="ECO:0000256" key="2">
    <source>
        <dbReference type="ARBA" id="ARBA00022490"/>
    </source>
</evidence>
<dbReference type="AlphaFoldDB" id="A0A3P8W9Q5"/>
<evidence type="ECO:0000313" key="7">
    <source>
        <dbReference type="Ensembl" id="ENSCSEP00000023212.1"/>
    </source>
</evidence>
<dbReference type="Ensembl" id="ENSCSET00000023517.1">
    <property type="protein sequence ID" value="ENSCSEP00000023212.1"/>
    <property type="gene ID" value="ENSCSEG00000014806.1"/>
</dbReference>
<proteinExistence type="predicted"/>
<dbReference type="Pfam" id="PF07679">
    <property type="entry name" value="I-set"/>
    <property type="match status" value="2"/>
</dbReference>
<dbReference type="SMART" id="SM00409">
    <property type="entry name" value="IG"/>
    <property type="match status" value="2"/>
</dbReference>
<reference evidence="7 8" key="1">
    <citation type="journal article" date="2014" name="Nat. Genet.">
        <title>Whole-genome sequence of a flatfish provides insights into ZW sex chromosome evolution and adaptation to a benthic lifestyle.</title>
        <authorList>
            <person name="Chen S."/>
            <person name="Zhang G."/>
            <person name="Shao C."/>
            <person name="Huang Q."/>
            <person name="Liu G."/>
            <person name="Zhang P."/>
            <person name="Song W."/>
            <person name="An N."/>
            <person name="Chalopin D."/>
            <person name="Volff J.N."/>
            <person name="Hong Y."/>
            <person name="Li Q."/>
            <person name="Sha Z."/>
            <person name="Zhou H."/>
            <person name="Xie M."/>
            <person name="Yu Q."/>
            <person name="Liu Y."/>
            <person name="Xiang H."/>
            <person name="Wang N."/>
            <person name="Wu K."/>
            <person name="Yang C."/>
            <person name="Zhou Q."/>
            <person name="Liao X."/>
            <person name="Yang L."/>
            <person name="Hu Q."/>
            <person name="Zhang J."/>
            <person name="Meng L."/>
            <person name="Jin L."/>
            <person name="Tian Y."/>
            <person name="Lian J."/>
            <person name="Yang J."/>
            <person name="Miao G."/>
            <person name="Liu S."/>
            <person name="Liang Z."/>
            <person name="Yan F."/>
            <person name="Li Y."/>
            <person name="Sun B."/>
            <person name="Zhang H."/>
            <person name="Zhang J."/>
            <person name="Zhu Y."/>
            <person name="Du M."/>
            <person name="Zhao Y."/>
            <person name="Schartl M."/>
            <person name="Tang Q."/>
            <person name="Wang J."/>
        </authorList>
    </citation>
    <scope>NUCLEOTIDE SEQUENCE</scope>
</reference>
<dbReference type="SUPFAM" id="SSF48726">
    <property type="entry name" value="Immunoglobulin"/>
    <property type="match status" value="2"/>
</dbReference>
<dbReference type="GeneTree" id="ENSGT00940000168428"/>
<dbReference type="InterPro" id="IPR052385">
    <property type="entry name" value="Obscurin/Obscurin-like_Reg"/>
</dbReference>
<dbReference type="PANTHER" id="PTHR35971">
    <property type="entry name" value="SI:DKEY-31G6.6"/>
    <property type="match status" value="1"/>
</dbReference>
<dbReference type="InterPro" id="IPR013783">
    <property type="entry name" value="Ig-like_fold"/>
</dbReference>
<reference evidence="7" key="2">
    <citation type="submission" date="2025-08" db="UniProtKB">
        <authorList>
            <consortium name="Ensembl"/>
        </authorList>
    </citation>
    <scope>IDENTIFICATION</scope>
</reference>
<dbReference type="InterPro" id="IPR007110">
    <property type="entry name" value="Ig-like_dom"/>
</dbReference>
<dbReference type="FunFam" id="2.60.40.10:FF:000707">
    <property type="entry name" value="Obscurin, cytoskeletal calmodulin and titin-interacting RhoGEF"/>
    <property type="match status" value="1"/>
</dbReference>
<evidence type="ECO:0000256" key="5">
    <source>
        <dbReference type="SAM" id="SignalP"/>
    </source>
</evidence>
<dbReference type="PROSITE" id="PS50835">
    <property type="entry name" value="IG_LIKE"/>
    <property type="match status" value="2"/>
</dbReference>
<evidence type="ECO:0000256" key="4">
    <source>
        <dbReference type="ARBA" id="ARBA00023157"/>
    </source>
</evidence>
<comment type="subcellular location">
    <subcellularLocation>
        <location evidence="1">Cytoplasm</location>
    </subcellularLocation>
</comment>
<dbReference type="GO" id="GO:0005737">
    <property type="term" value="C:cytoplasm"/>
    <property type="evidence" value="ECO:0007669"/>
    <property type="project" value="UniProtKB-SubCell"/>
</dbReference>
<dbReference type="InterPro" id="IPR036179">
    <property type="entry name" value="Ig-like_dom_sf"/>
</dbReference>
<dbReference type="InterPro" id="IPR003598">
    <property type="entry name" value="Ig_sub2"/>
</dbReference>
<feature type="chain" id="PRO_5018075030" description="Ig-like domain-containing protein" evidence="5">
    <location>
        <begin position="21"/>
        <end position="209"/>
    </location>
</feature>
<dbReference type="PANTHER" id="PTHR35971:SF5">
    <property type="entry name" value="OBSCURIN LIKE CYTOSKELETAL ADAPTOR 1"/>
    <property type="match status" value="1"/>
</dbReference>
<evidence type="ECO:0000256" key="3">
    <source>
        <dbReference type="ARBA" id="ARBA00022553"/>
    </source>
</evidence>
<dbReference type="FunFam" id="2.60.40.10:FF:000228">
    <property type="entry name" value="obscurin isoform X4"/>
    <property type="match status" value="1"/>
</dbReference>
<keyword evidence="4" id="KW-1015">Disulfide bond</keyword>
<dbReference type="InterPro" id="IPR013098">
    <property type="entry name" value="Ig_I-set"/>
</dbReference>
<reference evidence="7" key="3">
    <citation type="submission" date="2025-09" db="UniProtKB">
        <authorList>
            <consortium name="Ensembl"/>
        </authorList>
    </citation>
    <scope>IDENTIFICATION</scope>
</reference>
<dbReference type="InterPro" id="IPR003599">
    <property type="entry name" value="Ig_sub"/>
</dbReference>
<organism evidence="7 8">
    <name type="scientific">Cynoglossus semilaevis</name>
    <name type="common">Tongue sole</name>
    <dbReference type="NCBI Taxonomy" id="244447"/>
    <lineage>
        <taxon>Eukaryota</taxon>
        <taxon>Metazoa</taxon>
        <taxon>Chordata</taxon>
        <taxon>Craniata</taxon>
        <taxon>Vertebrata</taxon>
        <taxon>Euteleostomi</taxon>
        <taxon>Actinopterygii</taxon>
        <taxon>Neopterygii</taxon>
        <taxon>Teleostei</taxon>
        <taxon>Neoteleostei</taxon>
        <taxon>Acanthomorphata</taxon>
        <taxon>Carangaria</taxon>
        <taxon>Pleuronectiformes</taxon>
        <taxon>Pleuronectoidei</taxon>
        <taxon>Cynoglossidae</taxon>
        <taxon>Cynoglossinae</taxon>
        <taxon>Cynoglossus</taxon>
    </lineage>
</organism>
<name>A0A3P8W9Q5_CYNSE</name>
<protein>
    <recommendedName>
        <fullName evidence="6">Ig-like domain-containing protein</fullName>
    </recommendedName>
</protein>
<keyword evidence="5" id="KW-0732">Signal</keyword>
<keyword evidence="3" id="KW-0597">Phosphoprotein</keyword>
<dbReference type="Gene3D" id="2.60.40.10">
    <property type="entry name" value="Immunoglobulins"/>
    <property type="match status" value="2"/>
</dbReference>
<keyword evidence="8" id="KW-1185">Reference proteome</keyword>
<dbReference type="Proteomes" id="UP000265120">
    <property type="component" value="Chromosome 2"/>
</dbReference>
<feature type="signal peptide" evidence="5">
    <location>
        <begin position="1"/>
        <end position="20"/>
    </location>
</feature>
<evidence type="ECO:0000259" key="6">
    <source>
        <dbReference type="PROSITE" id="PS50835"/>
    </source>
</evidence>
<sequence length="209" mass="23386">YLKLPRKFLIFMLLLCHVLVLFEKKPEDVVIMEGKTEGDTVSLSCQVSKPGLSVQWRKNRLPLRGSMRYNMKQDGCLLELHIVDVKPEDSATYTCKAGTAETTATVVVKELSPFYKKELQDVEVEAGGTASFSCELSKPGVSVQWKKNNLLLRANAKYEIKQDGCIQQLQIKDLKPEDSGSYTCHTGNVETTATMTVKGGILCMLQYEK</sequence>
<dbReference type="InParanoid" id="A0A3P8W9Q5"/>
<feature type="domain" description="Ig-like" evidence="6">
    <location>
        <begin position="26"/>
        <end position="112"/>
    </location>
</feature>
<keyword evidence="2" id="KW-0963">Cytoplasm</keyword>
<dbReference type="STRING" id="244447.ENSCSEP00000023212"/>
<feature type="domain" description="Ig-like" evidence="6">
    <location>
        <begin position="113"/>
        <end position="196"/>
    </location>
</feature>
<accession>A0A3P8W9Q5</accession>
<dbReference type="OMA" id="YCCETAD"/>
<evidence type="ECO:0000313" key="8">
    <source>
        <dbReference type="Proteomes" id="UP000265120"/>
    </source>
</evidence>